<feature type="compositionally biased region" description="Polar residues" evidence="1">
    <location>
        <begin position="281"/>
        <end position="307"/>
    </location>
</feature>
<dbReference type="PANTHER" id="PTHR28634:SF1">
    <property type="entry name" value="ZINC FINGER B-BOX DOMAIN-CONTAINING PROTEIN 1"/>
    <property type="match status" value="1"/>
</dbReference>
<feature type="region of interest" description="Disordered" evidence="1">
    <location>
        <begin position="15"/>
        <end position="86"/>
    </location>
</feature>
<dbReference type="PANTHER" id="PTHR28634">
    <property type="entry name" value="ZINC FINGER B-BOX DOMAIN-CONTAINING PROTEIN 1"/>
    <property type="match status" value="1"/>
</dbReference>
<comment type="caution">
    <text evidence="2">The sequence shown here is derived from an EMBL/GenBank/DDBJ whole genome shotgun (WGS) entry which is preliminary data.</text>
</comment>
<name>A0A2T7ND47_POMCA</name>
<organism evidence="2 3">
    <name type="scientific">Pomacea canaliculata</name>
    <name type="common">Golden apple snail</name>
    <dbReference type="NCBI Taxonomy" id="400727"/>
    <lineage>
        <taxon>Eukaryota</taxon>
        <taxon>Metazoa</taxon>
        <taxon>Spiralia</taxon>
        <taxon>Lophotrochozoa</taxon>
        <taxon>Mollusca</taxon>
        <taxon>Gastropoda</taxon>
        <taxon>Caenogastropoda</taxon>
        <taxon>Architaenioglossa</taxon>
        <taxon>Ampullarioidea</taxon>
        <taxon>Ampullariidae</taxon>
        <taxon>Pomacea</taxon>
    </lineage>
</organism>
<evidence type="ECO:0000256" key="1">
    <source>
        <dbReference type="SAM" id="MobiDB-lite"/>
    </source>
</evidence>
<keyword evidence="3" id="KW-1185">Reference proteome</keyword>
<evidence type="ECO:0000313" key="3">
    <source>
        <dbReference type="Proteomes" id="UP000245119"/>
    </source>
</evidence>
<feature type="region of interest" description="Disordered" evidence="1">
    <location>
        <begin position="509"/>
        <end position="537"/>
    </location>
</feature>
<feature type="compositionally biased region" description="Polar residues" evidence="1">
    <location>
        <begin position="585"/>
        <end position="601"/>
    </location>
</feature>
<dbReference type="Proteomes" id="UP000245119">
    <property type="component" value="Linkage Group LG14"/>
</dbReference>
<reference evidence="2 3" key="1">
    <citation type="submission" date="2018-04" db="EMBL/GenBank/DDBJ databases">
        <title>The genome of golden apple snail Pomacea canaliculata provides insight into stress tolerance and invasive adaptation.</title>
        <authorList>
            <person name="Liu C."/>
            <person name="Liu B."/>
            <person name="Ren Y."/>
            <person name="Zhang Y."/>
            <person name="Wang H."/>
            <person name="Li S."/>
            <person name="Jiang F."/>
            <person name="Yin L."/>
            <person name="Zhang G."/>
            <person name="Qian W."/>
            <person name="Fan W."/>
        </authorList>
    </citation>
    <scope>NUCLEOTIDE SEQUENCE [LARGE SCALE GENOMIC DNA]</scope>
    <source>
        <strain evidence="2">SZHN2017</strain>
        <tissue evidence="2">Muscle</tissue>
    </source>
</reference>
<gene>
    <name evidence="2" type="ORF">C0Q70_21653</name>
</gene>
<feature type="region of interest" description="Disordered" evidence="1">
    <location>
        <begin position="618"/>
        <end position="649"/>
    </location>
</feature>
<dbReference type="InterPro" id="IPR037688">
    <property type="entry name" value="ZBBX"/>
</dbReference>
<dbReference type="OrthoDB" id="6226111at2759"/>
<accession>A0A2T7ND47</accession>
<feature type="compositionally biased region" description="Polar residues" evidence="1">
    <location>
        <begin position="618"/>
        <end position="640"/>
    </location>
</feature>
<feature type="region of interest" description="Disordered" evidence="1">
    <location>
        <begin position="265"/>
        <end position="309"/>
    </location>
</feature>
<feature type="region of interest" description="Disordered" evidence="1">
    <location>
        <begin position="578"/>
        <end position="601"/>
    </location>
</feature>
<dbReference type="AlphaFoldDB" id="A0A2T7ND47"/>
<proteinExistence type="predicted"/>
<sequence>MGSKWVWLAGDVGYMPSHDSTPESMKHIAQQKIGQESRAKNTRCGQCEEQSASLASGPRHCKTPQPLSQDQTRDSGISGGEATSGDVFQLGPCDASGFLESDQDAASKPLLHGAYNEEDSAAHFQEALMAWRRGEKICTSNNNTSSQQIQAQSTVRLPVSTIESSTSTVNNKRLIPEVKSTTYSLSYAQRLLLKQHRRTELKNPYILQLPCKNNTDNKNGEAFLDDLRKSCTKRSQEDDLPYINPAEKSFAKDAGHVLEQLLPEKCNETDSQGSEMPYSKRNGSYTSSRNKNDMTSSVSQTESNKICSTPKAKNGHCLQGFHTHARMTPRNITNGILTKSPSFELKEVARRIQTTGTKFESPLEGFFLVLVKHEATDSTPHCTPAIMPQPKSVKISNKLYSLSPRSWHPSSSLGFADVRENLQQTSSGTKSPLLHFTYSGHLEGKPLSLSQDKGSLNKTPPVLEPKLLGITKDNETFCAIDSFSKTSRKRHRGHSLNTASCLISTLRPSSCISSSPKRHHKPQRPSSSNGVMESTKKEEHHILAIQRSIDDQVQQPSVFHQKNHTNGWTASYDFQNQMEEKTDSQTKNQFSLQNASDTADSSHWETQVLDFMSGSEVSASQCNSPETCQLTPRLSRPQSRAQKETGRISQAVAMDGEDLSKYDDDGIHDRFTQNADDMETLDGLEWELASETGQITAGEKISRLSLHDRDDHDISSYHSISSSLHMSYDQAYDINTKLQDNQFLDIDEELDLNSASLEEEEVRALY</sequence>
<evidence type="ECO:0000313" key="2">
    <source>
        <dbReference type="EMBL" id="PVD19094.1"/>
    </source>
</evidence>
<protein>
    <submittedName>
        <fullName evidence="2">Uncharacterized protein</fullName>
    </submittedName>
</protein>
<dbReference type="EMBL" id="PZQS01000014">
    <property type="protein sequence ID" value="PVD19094.1"/>
    <property type="molecule type" value="Genomic_DNA"/>
</dbReference>